<keyword evidence="2" id="KW-1133">Transmembrane helix</keyword>
<dbReference type="RefSeq" id="WP_107001257.1">
    <property type="nucleotide sequence ID" value="NZ_JAQDZI010000010.1"/>
</dbReference>
<feature type="domain" description="Anti-sigma factor RsgI-like middle" evidence="3">
    <location>
        <begin position="85"/>
        <end position="216"/>
    </location>
</feature>
<evidence type="ECO:0000313" key="4">
    <source>
        <dbReference type="EMBL" id="PST37072.1"/>
    </source>
</evidence>
<dbReference type="EMBL" id="PYLO01000003">
    <property type="protein sequence ID" value="PST37072.1"/>
    <property type="molecule type" value="Genomic_DNA"/>
</dbReference>
<feature type="compositionally biased region" description="Acidic residues" evidence="1">
    <location>
        <begin position="418"/>
        <end position="435"/>
    </location>
</feature>
<protein>
    <recommendedName>
        <fullName evidence="3">Anti-sigma factor RsgI-like middle domain-containing protein</fullName>
    </recommendedName>
</protein>
<name>A0A2T3FP82_9CLOT</name>
<proteinExistence type="predicted"/>
<dbReference type="AlphaFoldDB" id="A0A2T3FP82"/>
<dbReference type="InterPro" id="IPR055431">
    <property type="entry name" value="RsgI_M"/>
</dbReference>
<organism evidence="4 5">
    <name type="scientific">Clostridium fessum</name>
    <dbReference type="NCBI Taxonomy" id="2126740"/>
    <lineage>
        <taxon>Bacteria</taxon>
        <taxon>Bacillati</taxon>
        <taxon>Bacillota</taxon>
        <taxon>Clostridia</taxon>
        <taxon>Eubacteriales</taxon>
        <taxon>Clostridiaceae</taxon>
        <taxon>Clostridium</taxon>
    </lineage>
</organism>
<evidence type="ECO:0000313" key="5">
    <source>
        <dbReference type="Proteomes" id="UP000241048"/>
    </source>
</evidence>
<reference evidence="4 5" key="1">
    <citation type="submission" date="2018-03" db="EMBL/GenBank/DDBJ databases">
        <title>Lachnoclostridium SNUG30386 gen.nov., sp.nov., isolated from human faeces.</title>
        <authorList>
            <person name="Seo B."/>
            <person name="Jeon K."/>
            <person name="Ko G."/>
        </authorList>
    </citation>
    <scope>NUCLEOTIDE SEQUENCE [LARGE SCALE GENOMIC DNA]</scope>
    <source>
        <strain evidence="4 5">SNUG30386</strain>
    </source>
</reference>
<evidence type="ECO:0000259" key="3">
    <source>
        <dbReference type="Pfam" id="PF23750"/>
    </source>
</evidence>
<dbReference type="Proteomes" id="UP000241048">
    <property type="component" value="Unassembled WGS sequence"/>
</dbReference>
<comment type="caution">
    <text evidence="4">The sequence shown here is derived from an EMBL/GenBank/DDBJ whole genome shotgun (WGS) entry which is preliminary data.</text>
</comment>
<accession>A0A2T3FP82</accession>
<dbReference type="Pfam" id="PF23750">
    <property type="entry name" value="RsgI_M"/>
    <property type="match status" value="1"/>
</dbReference>
<sequence length="484" mass="53341">MTDHSETAWEQDEIESHLRSAMDALTPNVFDKIDLSTPQEIYVKPSRRVRMYRRMRTVAMAAAACLCVAVLGGGVSFYQNHRVDSVIGIDVNPSIELSVNRNEKVLQANPLNEDAETILDDMNLKNVDLDIAVNALIGSMVRNGYLDELDNAILVTVSNENEKKASSLRQDVVGDVESSLQEHAVQAVVYDQRMKVTGEIQDLAEKYNISYGKAYFLRELIRDNDLTENDMKKFAGMTMEEIAREIADRAYTVGYSKTDSTIETDAALVREVTLPQTEEETLAETTVESTGQPENEPTPAEQPSTAVRPVETTAAADEDEEEVDSGGKKAKIDYVDYESGSLNIVFKEKVKWKNPTVSVVDPDGQSYSARITDTGGTSCEIHVKGLPANTECTFTLGGVAVRDGGSFGTVKGYFETPDIADDLIDEDDDDADDETVETKPSETSRAPETLTEAVKESTHSETEYSQMETKQTEKETKTDAESAN</sequence>
<feature type="region of interest" description="Disordered" evidence="1">
    <location>
        <begin position="418"/>
        <end position="484"/>
    </location>
</feature>
<keyword evidence="2" id="KW-0812">Transmembrane</keyword>
<feature type="region of interest" description="Disordered" evidence="1">
    <location>
        <begin position="274"/>
        <end position="327"/>
    </location>
</feature>
<evidence type="ECO:0000256" key="2">
    <source>
        <dbReference type="SAM" id="Phobius"/>
    </source>
</evidence>
<keyword evidence="5" id="KW-1185">Reference proteome</keyword>
<feature type="compositionally biased region" description="Polar residues" evidence="1">
    <location>
        <begin position="291"/>
        <end position="305"/>
    </location>
</feature>
<feature type="transmembrane region" description="Helical" evidence="2">
    <location>
        <begin position="57"/>
        <end position="78"/>
    </location>
</feature>
<gene>
    <name evidence="4" type="ORF">C7U56_11085</name>
</gene>
<evidence type="ECO:0000256" key="1">
    <source>
        <dbReference type="SAM" id="MobiDB-lite"/>
    </source>
</evidence>
<feature type="compositionally biased region" description="Basic and acidic residues" evidence="1">
    <location>
        <begin position="470"/>
        <end position="484"/>
    </location>
</feature>
<keyword evidence="2" id="KW-0472">Membrane</keyword>
<feature type="compositionally biased region" description="Basic and acidic residues" evidence="1">
    <location>
        <begin position="453"/>
        <end position="462"/>
    </location>
</feature>